<feature type="region of interest" description="Disordered" evidence="1">
    <location>
        <begin position="1"/>
        <end position="20"/>
    </location>
</feature>
<feature type="compositionally biased region" description="Basic residues" evidence="1">
    <location>
        <begin position="292"/>
        <end position="301"/>
    </location>
</feature>
<organism evidence="2 3">
    <name type="scientific">Pseudocercospora fuligena</name>
    <dbReference type="NCBI Taxonomy" id="685502"/>
    <lineage>
        <taxon>Eukaryota</taxon>
        <taxon>Fungi</taxon>
        <taxon>Dikarya</taxon>
        <taxon>Ascomycota</taxon>
        <taxon>Pezizomycotina</taxon>
        <taxon>Dothideomycetes</taxon>
        <taxon>Dothideomycetidae</taxon>
        <taxon>Mycosphaerellales</taxon>
        <taxon>Mycosphaerellaceae</taxon>
        <taxon>Pseudocercospora</taxon>
    </lineage>
</organism>
<protein>
    <submittedName>
        <fullName evidence="2">Uncharacterized protein</fullName>
    </submittedName>
</protein>
<dbReference type="OrthoDB" id="3646037at2759"/>
<evidence type="ECO:0000256" key="1">
    <source>
        <dbReference type="SAM" id="MobiDB-lite"/>
    </source>
</evidence>
<reference evidence="2" key="1">
    <citation type="submission" date="2020-04" db="EMBL/GenBank/DDBJ databases">
        <title>Draft genome resource of the tomato pathogen Pseudocercospora fuligena.</title>
        <authorList>
            <person name="Zaccaron A."/>
        </authorList>
    </citation>
    <scope>NUCLEOTIDE SEQUENCE</scope>
    <source>
        <strain evidence="2">PF001</strain>
    </source>
</reference>
<feature type="region of interest" description="Disordered" evidence="1">
    <location>
        <begin position="238"/>
        <end position="310"/>
    </location>
</feature>
<proteinExistence type="predicted"/>
<gene>
    <name evidence="2" type="ORF">HII31_02021</name>
</gene>
<feature type="compositionally biased region" description="Basic residues" evidence="1">
    <location>
        <begin position="248"/>
        <end position="257"/>
    </location>
</feature>
<evidence type="ECO:0000313" key="2">
    <source>
        <dbReference type="EMBL" id="KAF7196651.1"/>
    </source>
</evidence>
<sequence length="310" mass="34873">MPAPIVPMMSSAPPGQTTLSTAPMLATPSPVPSVAQVVNSFAASSLPPPSQPRILLPSTRVPWKNFLSFERDVRNMIYRYSMVTDSVIQLDWENGPPYLSPEPIFASLGLPLIARECLEIFFAENAFECPFHTTLYKFLKQLPNFVLPHLQAVRLSHPISHAGFVRTLLEKLNERRADGLRSGAVKVAMIVEGEDEPALVGLEDLKNFVGIEGQWNGLKVARRRGALSRRPVDAMDLDEKEPTISPAKRIRKKSKKLRAAEDEDWTRDRRVKPSVVSALSASDEEDEEPVRPMKRKRKKTWKVIEDEEDE</sequence>
<dbReference type="AlphaFoldDB" id="A0A8H6RQM7"/>
<accession>A0A8H6RQM7</accession>
<dbReference type="EMBL" id="JABCIY010000024">
    <property type="protein sequence ID" value="KAF7196651.1"/>
    <property type="molecule type" value="Genomic_DNA"/>
</dbReference>
<name>A0A8H6RQM7_9PEZI</name>
<keyword evidence="3" id="KW-1185">Reference proteome</keyword>
<evidence type="ECO:0000313" key="3">
    <source>
        <dbReference type="Proteomes" id="UP000660729"/>
    </source>
</evidence>
<comment type="caution">
    <text evidence="2">The sequence shown here is derived from an EMBL/GenBank/DDBJ whole genome shotgun (WGS) entry which is preliminary data.</text>
</comment>
<dbReference type="Proteomes" id="UP000660729">
    <property type="component" value="Unassembled WGS sequence"/>
</dbReference>